<feature type="compositionally biased region" description="Basic and acidic residues" evidence="1">
    <location>
        <begin position="344"/>
        <end position="378"/>
    </location>
</feature>
<dbReference type="Proteomes" id="UP001150238">
    <property type="component" value="Unassembled WGS sequence"/>
</dbReference>
<gene>
    <name evidence="2" type="ORF">C8J55DRAFT_447879</name>
</gene>
<feature type="compositionally biased region" description="Low complexity" evidence="1">
    <location>
        <begin position="488"/>
        <end position="525"/>
    </location>
</feature>
<protein>
    <submittedName>
        <fullName evidence="2">Uncharacterized protein</fullName>
    </submittedName>
</protein>
<feature type="compositionally biased region" description="Polar residues" evidence="1">
    <location>
        <begin position="550"/>
        <end position="580"/>
    </location>
</feature>
<dbReference type="AlphaFoldDB" id="A0A9W9B0Y8"/>
<sequence>MTLDQNLFTLQIKPSPTDPTLVDLADPSGNVFYRKERSTGVGYNVSLYDFITQSVLVTATAPSPTGKVKIIELQNPSVPVELKASGTFSVKWAFSWKGHEFEWKREEECYIIRKPDPPVLIAITTRKESNRIQSATVQILDYNLDRFEIEDRKGLELVILTALLTFLDSADVNFPSMMVNDERSPVPGVIPPPPGGGRRKSMWTALSPFGSNSRQSVVVTPAPTPPAESTTATSSGVDLIAQLLAPRHVIHEITVYEEGGIEDYAKFCWRLLRDEAIAFITIRSGHSSQVQKVLEVVEATKRLRFEKGPCIELLQFVAYYPLPGGTTLQQRLEDRARIANMSPKEVKKSQKKKEKEEEKKKRRLDAAKSKKGKAKDNDNDPANAELDVEPETETVHPHIPPKSVNVRLTKVEVGKLTRINSLALPEVGQATSTTPEEKTKSTKGNMRLKSLQPTVEDPRFLVQQAEIPTRYTITTRDSALLSNAAPVSNARQRQQRPSPNQNRNSRRSGSGAALPSPSSSSSSHNPPHHQHHPNHYHRKSVTGSGAGSSARGNTNSQVELSATSILPRTGSVSSTMQRVSAVSRPELGVSHPANASAATSSSYPTSSSTSPHIIIHAQTSSSAPLSSSSSPALSSPPALRPPPLPPRRSQGMLNPDSKNELGAAEVTDQRQGMQFEELLVAGPSTLTTGSGPGPNQAPPSYSELLMEDEFPVNF</sequence>
<accession>A0A9W9B0Y8</accession>
<reference evidence="2" key="1">
    <citation type="submission" date="2022-08" db="EMBL/GenBank/DDBJ databases">
        <authorList>
            <consortium name="DOE Joint Genome Institute"/>
            <person name="Min B."/>
            <person name="Riley R."/>
            <person name="Sierra-Patev S."/>
            <person name="Naranjo-Ortiz M."/>
            <person name="Looney B."/>
            <person name="Konkel Z."/>
            <person name="Slot J.C."/>
            <person name="Sakamoto Y."/>
            <person name="Steenwyk J.L."/>
            <person name="Rokas A."/>
            <person name="Carro J."/>
            <person name="Camarero S."/>
            <person name="Ferreira P."/>
            <person name="Molpeceres G."/>
            <person name="Ruiz-Duenas F.J."/>
            <person name="Serrano A."/>
            <person name="Henrissat B."/>
            <person name="Drula E."/>
            <person name="Hughes K.W."/>
            <person name="Mata J.L."/>
            <person name="Ishikawa N.K."/>
            <person name="Vargas-Isla R."/>
            <person name="Ushijima S."/>
            <person name="Smith C.A."/>
            <person name="Ahrendt S."/>
            <person name="Andreopoulos W."/>
            <person name="He G."/>
            <person name="Labutti K."/>
            <person name="Lipzen A."/>
            <person name="Ng V."/>
            <person name="Sandor L."/>
            <person name="Barry K."/>
            <person name="Martinez A.T."/>
            <person name="Xiao Y."/>
            <person name="Gibbons J.G."/>
            <person name="Terashima K."/>
            <person name="Hibbett D.S."/>
            <person name="Grigoriev I.V."/>
        </authorList>
    </citation>
    <scope>NUCLEOTIDE SEQUENCE</scope>
    <source>
        <strain evidence="2">Sp2 HRB7682 ss15</strain>
    </source>
</reference>
<feature type="region of interest" description="Disordered" evidence="1">
    <location>
        <begin position="427"/>
        <end position="455"/>
    </location>
</feature>
<evidence type="ECO:0000313" key="2">
    <source>
        <dbReference type="EMBL" id="KAJ4494004.1"/>
    </source>
</evidence>
<evidence type="ECO:0000256" key="1">
    <source>
        <dbReference type="SAM" id="MobiDB-lite"/>
    </source>
</evidence>
<organism evidence="2 3">
    <name type="scientific">Lentinula lateritia</name>
    <dbReference type="NCBI Taxonomy" id="40482"/>
    <lineage>
        <taxon>Eukaryota</taxon>
        <taxon>Fungi</taxon>
        <taxon>Dikarya</taxon>
        <taxon>Basidiomycota</taxon>
        <taxon>Agaricomycotina</taxon>
        <taxon>Agaricomycetes</taxon>
        <taxon>Agaricomycetidae</taxon>
        <taxon>Agaricales</taxon>
        <taxon>Marasmiineae</taxon>
        <taxon>Omphalotaceae</taxon>
        <taxon>Lentinula</taxon>
    </lineage>
</organism>
<name>A0A9W9B0Y8_9AGAR</name>
<reference evidence="2" key="2">
    <citation type="journal article" date="2023" name="Proc. Natl. Acad. Sci. U.S.A.">
        <title>A global phylogenomic analysis of the shiitake genus Lentinula.</title>
        <authorList>
            <person name="Sierra-Patev S."/>
            <person name="Min B."/>
            <person name="Naranjo-Ortiz M."/>
            <person name="Looney B."/>
            <person name="Konkel Z."/>
            <person name="Slot J.C."/>
            <person name="Sakamoto Y."/>
            <person name="Steenwyk J.L."/>
            <person name="Rokas A."/>
            <person name="Carro J."/>
            <person name="Camarero S."/>
            <person name="Ferreira P."/>
            <person name="Molpeceres G."/>
            <person name="Ruiz-Duenas F.J."/>
            <person name="Serrano A."/>
            <person name="Henrissat B."/>
            <person name="Drula E."/>
            <person name="Hughes K.W."/>
            <person name="Mata J.L."/>
            <person name="Ishikawa N.K."/>
            <person name="Vargas-Isla R."/>
            <person name="Ushijima S."/>
            <person name="Smith C.A."/>
            <person name="Donoghue J."/>
            <person name="Ahrendt S."/>
            <person name="Andreopoulos W."/>
            <person name="He G."/>
            <person name="LaButti K."/>
            <person name="Lipzen A."/>
            <person name="Ng V."/>
            <person name="Riley R."/>
            <person name="Sandor L."/>
            <person name="Barry K."/>
            <person name="Martinez A.T."/>
            <person name="Xiao Y."/>
            <person name="Gibbons J.G."/>
            <person name="Terashima K."/>
            <person name="Grigoriev I.V."/>
            <person name="Hibbett D."/>
        </authorList>
    </citation>
    <scope>NUCLEOTIDE SEQUENCE</scope>
    <source>
        <strain evidence="2">Sp2 HRB7682 ss15</strain>
    </source>
</reference>
<proteinExistence type="predicted"/>
<feature type="region of interest" description="Disordered" evidence="1">
    <location>
        <begin position="339"/>
        <end position="401"/>
    </location>
</feature>
<evidence type="ECO:0000313" key="3">
    <source>
        <dbReference type="Proteomes" id="UP001150238"/>
    </source>
</evidence>
<feature type="compositionally biased region" description="Basic residues" evidence="1">
    <location>
        <begin position="526"/>
        <end position="540"/>
    </location>
</feature>
<feature type="region of interest" description="Disordered" evidence="1">
    <location>
        <begin position="483"/>
        <end position="671"/>
    </location>
</feature>
<comment type="caution">
    <text evidence="2">The sequence shown here is derived from an EMBL/GenBank/DDBJ whole genome shotgun (WGS) entry which is preliminary data.</text>
</comment>
<dbReference type="EMBL" id="JANVFS010000003">
    <property type="protein sequence ID" value="KAJ4494004.1"/>
    <property type="molecule type" value="Genomic_DNA"/>
</dbReference>
<feature type="compositionally biased region" description="Low complexity" evidence="1">
    <location>
        <begin position="590"/>
        <end position="637"/>
    </location>
</feature>